<proteinExistence type="predicted"/>
<evidence type="ECO:0000313" key="12">
    <source>
        <dbReference type="Proteomes" id="UP000241010"/>
    </source>
</evidence>
<evidence type="ECO:0000256" key="7">
    <source>
        <dbReference type="ARBA" id="ARBA00022801"/>
    </source>
</evidence>
<evidence type="ECO:0000259" key="10">
    <source>
        <dbReference type="PROSITE" id="PS50035"/>
    </source>
</evidence>
<organism evidence="11 12">
    <name type="scientific">Cereibacter changlensis JA139</name>
    <dbReference type="NCBI Taxonomy" id="1188249"/>
    <lineage>
        <taxon>Bacteria</taxon>
        <taxon>Pseudomonadati</taxon>
        <taxon>Pseudomonadota</taxon>
        <taxon>Alphaproteobacteria</taxon>
        <taxon>Rhodobacterales</taxon>
        <taxon>Paracoccaceae</taxon>
        <taxon>Cereibacter</taxon>
    </lineage>
</organism>
<evidence type="ECO:0000256" key="6">
    <source>
        <dbReference type="ARBA" id="ARBA00022737"/>
    </source>
</evidence>
<dbReference type="InterPro" id="IPR015679">
    <property type="entry name" value="PLipase_D_fam"/>
</dbReference>
<dbReference type="Gene3D" id="3.30.870.10">
    <property type="entry name" value="Endonuclease Chain A"/>
    <property type="match status" value="2"/>
</dbReference>
<dbReference type="GO" id="GO:0004630">
    <property type="term" value="F:phospholipase D activity"/>
    <property type="evidence" value="ECO:0007669"/>
    <property type="project" value="TreeGrafter"/>
</dbReference>
<dbReference type="CDD" id="cd09143">
    <property type="entry name" value="PLDc_vPLD1_2_like_bac_2"/>
    <property type="match status" value="1"/>
</dbReference>
<evidence type="ECO:0000256" key="8">
    <source>
        <dbReference type="ARBA" id="ARBA00023098"/>
    </source>
</evidence>
<dbReference type="CDD" id="cd09140">
    <property type="entry name" value="PLDc_vPLD1_2_like_bac_1"/>
    <property type="match status" value="1"/>
</dbReference>
<comment type="subcellular location">
    <subcellularLocation>
        <location evidence="3">Secreted</location>
    </subcellularLocation>
</comment>
<evidence type="ECO:0000256" key="1">
    <source>
        <dbReference type="ARBA" id="ARBA00000798"/>
    </source>
</evidence>
<dbReference type="EMBL" id="PZKG01000095">
    <property type="protein sequence ID" value="PTE20591.1"/>
    <property type="molecule type" value="Genomic_DNA"/>
</dbReference>
<dbReference type="SMART" id="SM00155">
    <property type="entry name" value="PLDc"/>
    <property type="match status" value="2"/>
</dbReference>
<comment type="catalytic activity">
    <reaction evidence="1">
        <text>a 1,2-diacyl-sn-glycero-3-phosphocholine + H2O = a 1,2-diacyl-sn-glycero-3-phosphate + choline + H(+)</text>
        <dbReference type="Rhea" id="RHEA:14445"/>
        <dbReference type="ChEBI" id="CHEBI:15354"/>
        <dbReference type="ChEBI" id="CHEBI:15377"/>
        <dbReference type="ChEBI" id="CHEBI:15378"/>
        <dbReference type="ChEBI" id="CHEBI:57643"/>
        <dbReference type="ChEBI" id="CHEBI:58608"/>
        <dbReference type="EC" id="3.1.4.4"/>
    </reaction>
</comment>
<dbReference type="InterPro" id="IPR025202">
    <property type="entry name" value="PLD-like_dom"/>
</dbReference>
<dbReference type="GO" id="GO:0005886">
    <property type="term" value="C:plasma membrane"/>
    <property type="evidence" value="ECO:0007669"/>
    <property type="project" value="TreeGrafter"/>
</dbReference>
<dbReference type="Proteomes" id="UP000241010">
    <property type="component" value="Unassembled WGS sequence"/>
</dbReference>
<dbReference type="PANTHER" id="PTHR18896:SF76">
    <property type="entry name" value="PHOSPHOLIPASE"/>
    <property type="match status" value="1"/>
</dbReference>
<dbReference type="InterPro" id="IPR001736">
    <property type="entry name" value="PLipase_D/transphosphatidylase"/>
</dbReference>
<comment type="function">
    <text evidence="2">Could be a virulence factor.</text>
</comment>
<accession>A0A2T4JRQ0</accession>
<dbReference type="Pfam" id="PF13091">
    <property type="entry name" value="PLDc_2"/>
    <property type="match status" value="1"/>
</dbReference>
<dbReference type="RefSeq" id="WP_107665004.1">
    <property type="nucleotide sequence ID" value="NZ_PZKG01000095.1"/>
</dbReference>
<dbReference type="PANTHER" id="PTHR18896">
    <property type="entry name" value="PHOSPHOLIPASE D"/>
    <property type="match status" value="1"/>
</dbReference>
<gene>
    <name evidence="11" type="ORF">C5F48_16680</name>
</gene>
<comment type="caution">
    <text evidence="11">The sequence shown here is derived from an EMBL/GenBank/DDBJ whole genome shotgun (WGS) entry which is preliminary data.</text>
</comment>
<evidence type="ECO:0000256" key="2">
    <source>
        <dbReference type="ARBA" id="ARBA00003145"/>
    </source>
</evidence>
<feature type="domain" description="PLD phosphodiesterase" evidence="10">
    <location>
        <begin position="138"/>
        <end position="165"/>
    </location>
</feature>
<evidence type="ECO:0000256" key="4">
    <source>
        <dbReference type="ARBA" id="ARBA00018392"/>
    </source>
</evidence>
<name>A0A2T4JRQ0_9RHOB</name>
<keyword evidence="5" id="KW-0964">Secreted</keyword>
<keyword evidence="12" id="KW-1185">Reference proteome</keyword>
<dbReference type="GO" id="GO:0005576">
    <property type="term" value="C:extracellular region"/>
    <property type="evidence" value="ECO:0007669"/>
    <property type="project" value="UniProtKB-SubCell"/>
</dbReference>
<keyword evidence="8" id="KW-0443">Lipid metabolism</keyword>
<keyword evidence="6" id="KW-0677">Repeat</keyword>
<protein>
    <recommendedName>
        <fullName evidence="4">Phospholipase D</fullName>
    </recommendedName>
    <alternativeName>
        <fullName evidence="9">Choline phosphatase</fullName>
    </alternativeName>
</protein>
<dbReference type="AlphaFoldDB" id="A0A2T4JRQ0"/>
<dbReference type="SUPFAM" id="SSF56024">
    <property type="entry name" value="Phospholipase D/nuclease"/>
    <property type="match status" value="2"/>
</dbReference>
<feature type="domain" description="PLD phosphodiesterase" evidence="10">
    <location>
        <begin position="353"/>
        <end position="380"/>
    </location>
</feature>
<keyword evidence="7" id="KW-0378">Hydrolase</keyword>
<dbReference type="GO" id="GO:0009395">
    <property type="term" value="P:phospholipid catabolic process"/>
    <property type="evidence" value="ECO:0007669"/>
    <property type="project" value="TreeGrafter"/>
</dbReference>
<dbReference type="PROSITE" id="PS50035">
    <property type="entry name" value="PLD"/>
    <property type="match status" value="2"/>
</dbReference>
<evidence type="ECO:0000256" key="9">
    <source>
        <dbReference type="ARBA" id="ARBA00029594"/>
    </source>
</evidence>
<reference evidence="11 12" key="1">
    <citation type="submission" date="2018-03" db="EMBL/GenBank/DDBJ databases">
        <title>Cereibacter changlensis.</title>
        <authorList>
            <person name="Meyer T.E."/>
            <person name="Miller S."/>
            <person name="Lodha T."/>
            <person name="Gandham S."/>
            <person name="Chintalapati S."/>
            <person name="Chintalapati V.R."/>
        </authorList>
    </citation>
    <scope>NUCLEOTIDE SEQUENCE [LARGE SCALE GENOMIC DNA]</scope>
    <source>
        <strain evidence="11 12">JA139</strain>
    </source>
</reference>
<evidence type="ECO:0000256" key="3">
    <source>
        <dbReference type="ARBA" id="ARBA00004613"/>
    </source>
</evidence>
<sequence length="492" mass="55113">MGSETGGKTGRDGAVLRPGDTCWRIERAARLAVIVDAADYFRTIRTAIRQARHSVILIGWDFDTRILLDPLDGEEEAPNALGKFLDWAVKTNPDLNIHMLKWDLGMLQTLGRGSTPLALFDWLSNDRIHIKLDHAHPTGAAHHQKIVVIDDTLAFCGGIDMTADRWDTRDHADDDPHRVRPTSKRAYGPWHDITTAVDGDAARALAELARERWKHATGAELAPPPPVLPRWPEGLEPTLTEVDVAISRTLPAYDGREAVNEIEALYLAAIAATRRVLYIESQYFASRRIAEAMIARLREPEGPEIVVINPETADGWLEEEVMGSSRARLLRLVREADIHGRFRIYTPVTEGRQPIYVHAKVLVMDDRLLRVGSSNLNNRSMGFDTECDLSVEAESIADDALRHTITGLRNDLVAEHLGRSRAEVEEALEREGSLIGAIEALRSEARSLVPFEPPELNAVEDNLLRESDLLDPERPSHRWRALNPADLVPWWN</sequence>
<dbReference type="Pfam" id="PF00614">
    <property type="entry name" value="PLDc"/>
    <property type="match status" value="1"/>
</dbReference>
<evidence type="ECO:0000256" key="5">
    <source>
        <dbReference type="ARBA" id="ARBA00022525"/>
    </source>
</evidence>
<dbReference type="OrthoDB" id="8828485at2"/>
<evidence type="ECO:0000313" key="11">
    <source>
        <dbReference type="EMBL" id="PTE20591.1"/>
    </source>
</evidence>